<dbReference type="InterPro" id="IPR017853">
    <property type="entry name" value="GH"/>
</dbReference>
<dbReference type="Pfam" id="PF00128">
    <property type="entry name" value="Alpha-amylase"/>
    <property type="match status" value="1"/>
</dbReference>
<gene>
    <name evidence="4" type="ORF">HNQ37_001287</name>
</gene>
<dbReference type="PANTHER" id="PTHR10357:SF210">
    <property type="entry name" value="MALTODEXTRIN GLUCOSIDASE"/>
    <property type="match status" value="1"/>
</dbReference>
<dbReference type="GO" id="GO:0005975">
    <property type="term" value="P:carbohydrate metabolic process"/>
    <property type="evidence" value="ECO:0007669"/>
    <property type="project" value="InterPro"/>
</dbReference>
<keyword evidence="2 4" id="KW-0326">Glycosidase</keyword>
<evidence type="ECO:0000256" key="1">
    <source>
        <dbReference type="ARBA" id="ARBA00022801"/>
    </source>
</evidence>
<comment type="caution">
    <text evidence="4">The sequence shown here is derived from an EMBL/GenBank/DDBJ whole genome shotgun (WGS) entry which is preliminary data.</text>
</comment>
<dbReference type="InterPro" id="IPR045857">
    <property type="entry name" value="O16G_dom_2"/>
</dbReference>
<dbReference type="SUPFAM" id="SSF51445">
    <property type="entry name" value="(Trans)glycosidases"/>
    <property type="match status" value="1"/>
</dbReference>
<sequence>MNKDAIFHRPESEYAYLYTNEKVHIRIQVTRGDILSAELVYGDPYIWKKIEGKEGQYWKSNVSKMHKTLFTTTSDYFEVEVTVPTKRMDYLFILTSVDGKKVILTDQGVFEYKKKLLNQKYAAFRLPYFHESDRFKSPEWVKDTVWYQIFPERFANGDESNDPAGVKAWNPKEKPERQDFYGGDLQGVIDHLDHLTELGVNGIYFTPLFKAASNHKYDTEDYLEIDPSFGNKVLFKKLVDAAHDRGIKIMLDAVFNHIGDTSSQWLDVLKHQEASKFANWFHVNSWPATYTPTDDFENAENVTYDTFAFTPHMPKLNTSNPEVQDYLLKITEYWIREFDIDAWRLDVADEVDHTFWKKFRMTCDSIKKDFYILGEVWHSAQPWLVGDEFSAVMNYAYTDAIKDGLITKKITLNQMVSNINTQLTLYRKQTNQLMFNVLDSHDTPRILTVAKNNKELMKLVEVFTYLQPGVPCIYYGDEFAMTGDMDPDCRRCMPWSEDLQDANMFSFFKQLVAFRHNYAQVLSDSSVVWKRVDNRRGIVKFERGELKAIFNIGKQPVSFTEDNVVFSNLVEDNSVLQYGFVIYK</sequence>
<dbReference type="Pfam" id="PF02903">
    <property type="entry name" value="Alpha-amylase_N"/>
    <property type="match status" value="1"/>
</dbReference>
<dbReference type="Gene3D" id="3.20.20.80">
    <property type="entry name" value="Glycosidases"/>
    <property type="match status" value="1"/>
</dbReference>
<dbReference type="SMART" id="SM00642">
    <property type="entry name" value="Aamy"/>
    <property type="match status" value="1"/>
</dbReference>
<organism evidence="4 5">
    <name type="scientific">Lactovum miscens</name>
    <dbReference type="NCBI Taxonomy" id="190387"/>
    <lineage>
        <taxon>Bacteria</taxon>
        <taxon>Bacillati</taxon>
        <taxon>Bacillota</taxon>
        <taxon>Bacilli</taxon>
        <taxon>Lactobacillales</taxon>
        <taxon>Streptococcaceae</taxon>
        <taxon>Lactovum</taxon>
    </lineage>
</organism>
<dbReference type="InterPro" id="IPR004185">
    <property type="entry name" value="Glyco_hydro_13_lg-like_dom"/>
</dbReference>
<dbReference type="RefSeq" id="WP_183540385.1">
    <property type="nucleotide sequence ID" value="NZ_JACHHV010000023.1"/>
</dbReference>
<dbReference type="SUPFAM" id="SSF81296">
    <property type="entry name" value="E set domains"/>
    <property type="match status" value="1"/>
</dbReference>
<reference evidence="4 5" key="1">
    <citation type="submission" date="2020-08" db="EMBL/GenBank/DDBJ databases">
        <title>Genomic Encyclopedia of Type Strains, Phase IV (KMG-IV): sequencing the most valuable type-strain genomes for metagenomic binning, comparative biology and taxonomic classification.</title>
        <authorList>
            <person name="Goeker M."/>
        </authorList>
    </citation>
    <scope>NUCLEOTIDE SEQUENCE [LARGE SCALE GENOMIC DNA]</scope>
    <source>
        <strain evidence="4 5">DSM 14925</strain>
    </source>
</reference>
<name>A0A841C9I7_9LACT</name>
<dbReference type="CDD" id="cd02857">
    <property type="entry name" value="E_set_CDase_PDE_N"/>
    <property type="match status" value="1"/>
</dbReference>
<dbReference type="Gene3D" id="2.60.40.10">
    <property type="entry name" value="Immunoglobulins"/>
    <property type="match status" value="1"/>
</dbReference>
<feature type="domain" description="Glycosyl hydrolase family 13 catalytic" evidence="3">
    <location>
        <begin position="148"/>
        <end position="515"/>
    </location>
</feature>
<accession>A0A841C9I7</accession>
<evidence type="ECO:0000259" key="3">
    <source>
        <dbReference type="SMART" id="SM00642"/>
    </source>
</evidence>
<protein>
    <submittedName>
        <fullName evidence="4">Neopullulanase</fullName>
        <ecNumber evidence="4">3.2.1.135</ecNumber>
    </submittedName>
</protein>
<keyword evidence="1 4" id="KW-0378">Hydrolase</keyword>
<keyword evidence="5" id="KW-1185">Reference proteome</keyword>
<dbReference type="Gene3D" id="3.90.400.10">
    <property type="entry name" value="Oligo-1,6-glucosidase, Domain 2"/>
    <property type="match status" value="1"/>
</dbReference>
<dbReference type="EC" id="3.2.1.135" evidence="4"/>
<dbReference type="AlphaFoldDB" id="A0A841C9I7"/>
<dbReference type="InterPro" id="IPR006047">
    <property type="entry name" value="GH13_cat_dom"/>
</dbReference>
<dbReference type="GO" id="GO:0031216">
    <property type="term" value="F:neopullulanase activity"/>
    <property type="evidence" value="ECO:0007669"/>
    <property type="project" value="UniProtKB-EC"/>
</dbReference>
<dbReference type="PANTHER" id="PTHR10357">
    <property type="entry name" value="ALPHA-AMYLASE FAMILY MEMBER"/>
    <property type="match status" value="1"/>
</dbReference>
<dbReference type="InterPro" id="IPR014756">
    <property type="entry name" value="Ig_E-set"/>
</dbReference>
<dbReference type="Proteomes" id="UP000562464">
    <property type="component" value="Unassembled WGS sequence"/>
</dbReference>
<evidence type="ECO:0000313" key="5">
    <source>
        <dbReference type="Proteomes" id="UP000562464"/>
    </source>
</evidence>
<evidence type="ECO:0000313" key="4">
    <source>
        <dbReference type="EMBL" id="MBB5888388.1"/>
    </source>
</evidence>
<proteinExistence type="predicted"/>
<dbReference type="EMBL" id="JACHHV010000023">
    <property type="protein sequence ID" value="MBB5888388.1"/>
    <property type="molecule type" value="Genomic_DNA"/>
</dbReference>
<dbReference type="InterPro" id="IPR013783">
    <property type="entry name" value="Ig-like_fold"/>
</dbReference>
<dbReference type="CDD" id="cd11338">
    <property type="entry name" value="AmyAc_CMD"/>
    <property type="match status" value="1"/>
</dbReference>
<evidence type="ECO:0000256" key="2">
    <source>
        <dbReference type="ARBA" id="ARBA00023295"/>
    </source>
</evidence>